<evidence type="ECO:0000313" key="2">
    <source>
        <dbReference type="EMBL" id="CAL8091428.1"/>
    </source>
</evidence>
<organism evidence="2 3">
    <name type="scientific">Orchesella dallaii</name>
    <dbReference type="NCBI Taxonomy" id="48710"/>
    <lineage>
        <taxon>Eukaryota</taxon>
        <taxon>Metazoa</taxon>
        <taxon>Ecdysozoa</taxon>
        <taxon>Arthropoda</taxon>
        <taxon>Hexapoda</taxon>
        <taxon>Collembola</taxon>
        <taxon>Entomobryomorpha</taxon>
        <taxon>Entomobryoidea</taxon>
        <taxon>Orchesellidae</taxon>
        <taxon>Orchesellinae</taxon>
        <taxon>Orchesella</taxon>
    </lineage>
</organism>
<dbReference type="Proteomes" id="UP001642540">
    <property type="component" value="Unassembled WGS sequence"/>
</dbReference>
<sequence>MTSKSLFTLALTTSILIEVAFLLSAEAKSVPQKIKERIVTDFKTLLIGAPIDFSYNESQVRSDSSDGLSSVPGCPKSDEGYPWVYFGSPPKCYLAEEQGPCGDWNQKLFVKSGSTFGFCSCKCFEGIQLINPLEDQFCNPYSRGTIELVHVGDLEKCFEIYEQGPCGEDELIVKVVESEISDTTKKTYCEKRTCPIDQVPFKNNNGEEYCGYNAVGHSLVTGIGGNKESCKLYGMHYSKLRKSCVPKVRILLI</sequence>
<reference evidence="2 3" key="1">
    <citation type="submission" date="2024-08" db="EMBL/GenBank/DDBJ databases">
        <authorList>
            <person name="Cucini C."/>
            <person name="Frati F."/>
        </authorList>
    </citation>
    <scope>NUCLEOTIDE SEQUENCE [LARGE SCALE GENOMIC DNA]</scope>
</reference>
<evidence type="ECO:0000256" key="1">
    <source>
        <dbReference type="SAM" id="SignalP"/>
    </source>
</evidence>
<dbReference type="EMBL" id="CAXLJM020000024">
    <property type="protein sequence ID" value="CAL8091428.1"/>
    <property type="molecule type" value="Genomic_DNA"/>
</dbReference>
<keyword evidence="3" id="KW-1185">Reference proteome</keyword>
<protein>
    <recommendedName>
        <fullName evidence="4">DUF4789 domain-containing protein</fullName>
    </recommendedName>
</protein>
<evidence type="ECO:0008006" key="4">
    <source>
        <dbReference type="Google" id="ProtNLM"/>
    </source>
</evidence>
<comment type="caution">
    <text evidence="2">The sequence shown here is derived from an EMBL/GenBank/DDBJ whole genome shotgun (WGS) entry which is preliminary data.</text>
</comment>
<gene>
    <name evidence="2" type="ORF">ODALV1_LOCUS7932</name>
</gene>
<keyword evidence="1" id="KW-0732">Signal</keyword>
<accession>A0ABP1Q6N3</accession>
<proteinExistence type="predicted"/>
<name>A0ABP1Q6N3_9HEXA</name>
<feature type="signal peptide" evidence="1">
    <location>
        <begin position="1"/>
        <end position="27"/>
    </location>
</feature>
<feature type="chain" id="PRO_5046614671" description="DUF4789 domain-containing protein" evidence="1">
    <location>
        <begin position="28"/>
        <end position="253"/>
    </location>
</feature>
<evidence type="ECO:0000313" key="3">
    <source>
        <dbReference type="Proteomes" id="UP001642540"/>
    </source>
</evidence>